<evidence type="ECO:0000256" key="6">
    <source>
        <dbReference type="SAM" id="Phobius"/>
    </source>
</evidence>
<evidence type="ECO:0000313" key="7">
    <source>
        <dbReference type="EMBL" id="KTD21583.1"/>
    </source>
</evidence>
<dbReference type="OrthoDB" id="2111097at2"/>
<proteinExistence type="predicted"/>
<dbReference type="STRING" id="45068.Llon_0748"/>
<keyword evidence="5 6" id="KW-0472">Membrane</keyword>
<accession>A0A0W0VNC8</accession>
<evidence type="ECO:0008006" key="9">
    <source>
        <dbReference type="Google" id="ProtNLM"/>
    </source>
</evidence>
<dbReference type="InterPro" id="IPR022791">
    <property type="entry name" value="L-PG_synthase/AglD"/>
</dbReference>
<dbReference type="PATRIC" id="fig|45068.5.peg.796"/>
<dbReference type="Pfam" id="PF03706">
    <property type="entry name" value="LPG_synthase_TM"/>
    <property type="match status" value="1"/>
</dbReference>
<dbReference type="PANTHER" id="PTHR39087">
    <property type="entry name" value="UPF0104 MEMBRANE PROTEIN MJ1595"/>
    <property type="match status" value="1"/>
</dbReference>
<feature type="transmembrane region" description="Helical" evidence="6">
    <location>
        <begin position="135"/>
        <end position="162"/>
    </location>
</feature>
<comment type="caution">
    <text evidence="7">The sequence shown here is derived from an EMBL/GenBank/DDBJ whole genome shotgun (WGS) entry which is preliminary data.</text>
</comment>
<keyword evidence="8" id="KW-1185">Reference proteome</keyword>
<dbReference type="AlphaFoldDB" id="A0A0W0VNC8"/>
<sequence>MKKISFVVLFLVASIFYLYTHNLNTSKAVLSCLIPFFLISVVHGIRLNFYSNNQIGFYTAIKGHSLAALSTLFLPGRVSELLKPWYFNKTKNMQYVDGFSIVIVERTCDVLALLLFSGLLIIFKFSEYGDYSNHLNRFLIIFIISLLFSFFLYKCISIRFFLKKIPVKKLRKYIIIIFRALQNTIKNGFSFWPIFLTIFAWLSSWFTYWLFFYIYPGQSLTLIEALTVFLIATIGHAITITPGGIGTFEGGITAILTHYSFSPSEALIISFSLRLIGLLPNIAIFLLIFLFEKEKIKEIGTIKQITQSI</sequence>
<dbReference type="PANTHER" id="PTHR39087:SF2">
    <property type="entry name" value="UPF0104 MEMBRANE PROTEIN MJ1595"/>
    <property type="match status" value="1"/>
</dbReference>
<comment type="subcellular location">
    <subcellularLocation>
        <location evidence="1">Cell membrane</location>
        <topology evidence="1">Multi-pass membrane protein</topology>
    </subcellularLocation>
</comment>
<feature type="transmembrane region" description="Helical" evidence="6">
    <location>
        <begin position="98"/>
        <end position="123"/>
    </location>
</feature>
<feature type="transmembrane region" description="Helical" evidence="6">
    <location>
        <begin position="222"/>
        <end position="246"/>
    </location>
</feature>
<evidence type="ECO:0000256" key="5">
    <source>
        <dbReference type="ARBA" id="ARBA00023136"/>
    </source>
</evidence>
<dbReference type="EMBL" id="LNYK01000014">
    <property type="protein sequence ID" value="KTD21583.1"/>
    <property type="molecule type" value="Genomic_DNA"/>
</dbReference>
<dbReference type="Proteomes" id="UP000054997">
    <property type="component" value="Unassembled WGS sequence"/>
</dbReference>
<evidence type="ECO:0000256" key="1">
    <source>
        <dbReference type="ARBA" id="ARBA00004651"/>
    </source>
</evidence>
<dbReference type="GO" id="GO:0005886">
    <property type="term" value="C:plasma membrane"/>
    <property type="evidence" value="ECO:0007669"/>
    <property type="project" value="UniProtKB-SubCell"/>
</dbReference>
<feature type="transmembrane region" description="Helical" evidence="6">
    <location>
        <begin position="266"/>
        <end position="291"/>
    </location>
</feature>
<evidence type="ECO:0000313" key="8">
    <source>
        <dbReference type="Proteomes" id="UP000054997"/>
    </source>
</evidence>
<feature type="transmembrane region" description="Helical" evidence="6">
    <location>
        <begin position="28"/>
        <end position="45"/>
    </location>
</feature>
<evidence type="ECO:0000256" key="2">
    <source>
        <dbReference type="ARBA" id="ARBA00022475"/>
    </source>
</evidence>
<keyword evidence="4 6" id="KW-1133">Transmembrane helix</keyword>
<organism evidence="7 8">
    <name type="scientific">Legionella londiniensis</name>
    <dbReference type="NCBI Taxonomy" id="45068"/>
    <lineage>
        <taxon>Bacteria</taxon>
        <taxon>Pseudomonadati</taxon>
        <taxon>Pseudomonadota</taxon>
        <taxon>Gammaproteobacteria</taxon>
        <taxon>Legionellales</taxon>
        <taxon>Legionellaceae</taxon>
        <taxon>Legionella</taxon>
    </lineage>
</organism>
<evidence type="ECO:0000256" key="3">
    <source>
        <dbReference type="ARBA" id="ARBA00022692"/>
    </source>
</evidence>
<feature type="transmembrane region" description="Helical" evidence="6">
    <location>
        <begin position="191"/>
        <end position="215"/>
    </location>
</feature>
<gene>
    <name evidence="7" type="ORF">Llon_0748</name>
</gene>
<keyword evidence="2" id="KW-1003">Cell membrane</keyword>
<name>A0A0W0VNC8_9GAMM</name>
<dbReference type="RefSeq" id="WP_058528760.1">
    <property type="nucleotide sequence ID" value="NZ_CAAAHZ010000025.1"/>
</dbReference>
<evidence type="ECO:0000256" key="4">
    <source>
        <dbReference type="ARBA" id="ARBA00022989"/>
    </source>
</evidence>
<reference evidence="7 8" key="1">
    <citation type="submission" date="2015-11" db="EMBL/GenBank/DDBJ databases">
        <title>Genomic analysis of 38 Legionella species identifies large and diverse effector repertoires.</title>
        <authorList>
            <person name="Burstein D."/>
            <person name="Amaro F."/>
            <person name="Zusman T."/>
            <person name="Lifshitz Z."/>
            <person name="Cohen O."/>
            <person name="Gilbert J.A."/>
            <person name="Pupko T."/>
            <person name="Shuman H.A."/>
            <person name="Segal G."/>
        </authorList>
    </citation>
    <scope>NUCLEOTIDE SEQUENCE [LARGE SCALE GENOMIC DNA]</scope>
    <source>
        <strain evidence="7 8">ATCC 49505</strain>
    </source>
</reference>
<protein>
    <recommendedName>
        <fullName evidence="9">Integral membrane protein</fullName>
    </recommendedName>
</protein>
<keyword evidence="3 6" id="KW-0812">Transmembrane</keyword>